<dbReference type="AlphaFoldDB" id="A0A5N5JIL9"/>
<evidence type="ECO:0000313" key="2">
    <source>
        <dbReference type="Proteomes" id="UP000326939"/>
    </source>
</evidence>
<reference evidence="2" key="1">
    <citation type="journal article" date="2019" name="Gigascience">
        <title>De novo genome assembly of the endangered Acer yangbiense, a plant species with extremely small populations endemic to Yunnan Province, China.</title>
        <authorList>
            <person name="Yang J."/>
            <person name="Wariss H.M."/>
            <person name="Tao L."/>
            <person name="Zhang R."/>
            <person name="Yun Q."/>
            <person name="Hollingsworth P."/>
            <person name="Dao Z."/>
            <person name="Luo G."/>
            <person name="Guo H."/>
            <person name="Ma Y."/>
            <person name="Sun W."/>
        </authorList>
    </citation>
    <scope>NUCLEOTIDE SEQUENCE [LARGE SCALE GENOMIC DNA]</scope>
    <source>
        <strain evidence="2">cv. br00</strain>
    </source>
</reference>
<comment type="caution">
    <text evidence="1">The sequence shown here is derived from an EMBL/GenBank/DDBJ whole genome shotgun (WGS) entry which is preliminary data.</text>
</comment>
<dbReference type="InterPro" id="IPR004158">
    <property type="entry name" value="DUF247_pln"/>
</dbReference>
<keyword evidence="2" id="KW-1185">Reference proteome</keyword>
<gene>
    <name evidence="1" type="ORF">DKX38_023300</name>
</gene>
<accession>A0A5N5JIL9</accession>
<name>A0A5N5JIL9_9ROSI</name>
<evidence type="ECO:0008006" key="3">
    <source>
        <dbReference type="Google" id="ProtNLM"/>
    </source>
</evidence>
<protein>
    <recommendedName>
        <fullName evidence="3">Retrotransposon gag domain-containing protein</fullName>
    </recommendedName>
</protein>
<dbReference type="Pfam" id="PF03140">
    <property type="entry name" value="DUF247"/>
    <property type="match status" value="1"/>
</dbReference>
<sequence>MVCTFVQQSEKHIDEFYKTVVDVAEEARRCYVKDGSLELDDMTEFTKMMFLDGCFVIKFMHYLLHDHENLKMTSHVAALAISNLRSSLQQRMIIAGASQPVNTMSETHLSEIRVDPLINKEEEIETETSWTLTLLLRNPTLTLLSWNPKALSLLLQFSSYLSNDLLSIVDGTETCPSKFLVDSNGKPTLELDPKFTLWTKKDQYLLSWLNATLSETILPTVFGLNTSKEVWDLLSNRFAAQNRSRITHLKRQLQNLQQGNKSCTEYIQSAKGWANQLAAVGKSIDDDDLISYIISGLNTAYTPFITSFSFATRHTSLSFNEFQSELISYETLLETQIKSVPPEAG</sequence>
<dbReference type="PANTHER" id="PTHR47481:SF31">
    <property type="entry name" value="OS01G0873500 PROTEIN"/>
    <property type="match status" value="1"/>
</dbReference>
<organism evidence="1 2">
    <name type="scientific">Salix brachista</name>
    <dbReference type="NCBI Taxonomy" id="2182728"/>
    <lineage>
        <taxon>Eukaryota</taxon>
        <taxon>Viridiplantae</taxon>
        <taxon>Streptophyta</taxon>
        <taxon>Embryophyta</taxon>
        <taxon>Tracheophyta</taxon>
        <taxon>Spermatophyta</taxon>
        <taxon>Magnoliopsida</taxon>
        <taxon>eudicotyledons</taxon>
        <taxon>Gunneridae</taxon>
        <taxon>Pentapetalae</taxon>
        <taxon>rosids</taxon>
        <taxon>fabids</taxon>
        <taxon>Malpighiales</taxon>
        <taxon>Salicaceae</taxon>
        <taxon>Saliceae</taxon>
        <taxon>Salix</taxon>
    </lineage>
</organism>
<evidence type="ECO:0000313" key="1">
    <source>
        <dbReference type="EMBL" id="KAB5518981.1"/>
    </source>
</evidence>
<dbReference type="Proteomes" id="UP000326939">
    <property type="component" value="Chromosome 16"/>
</dbReference>
<proteinExistence type="predicted"/>
<dbReference type="EMBL" id="VDCV01000016">
    <property type="protein sequence ID" value="KAB5518981.1"/>
    <property type="molecule type" value="Genomic_DNA"/>
</dbReference>
<dbReference type="Pfam" id="PF14223">
    <property type="entry name" value="Retrotran_gag_2"/>
    <property type="match status" value="1"/>
</dbReference>
<dbReference type="PANTHER" id="PTHR47481">
    <property type="match status" value="1"/>
</dbReference>